<dbReference type="Pfam" id="PF00646">
    <property type="entry name" value="F-box"/>
    <property type="match status" value="1"/>
</dbReference>
<dbReference type="SMART" id="SM00256">
    <property type="entry name" value="FBOX"/>
    <property type="match status" value="1"/>
</dbReference>
<dbReference type="AlphaFoldDB" id="A0A8T2BT37"/>
<dbReference type="InterPro" id="IPR017451">
    <property type="entry name" value="F-box-assoc_interact_dom"/>
</dbReference>
<dbReference type="GO" id="GO:0071011">
    <property type="term" value="C:precatalytic spliceosome"/>
    <property type="evidence" value="ECO:0007669"/>
    <property type="project" value="TreeGrafter"/>
</dbReference>
<dbReference type="GO" id="GO:0005687">
    <property type="term" value="C:U4 snRNP"/>
    <property type="evidence" value="ECO:0007669"/>
    <property type="project" value="TreeGrafter"/>
</dbReference>
<dbReference type="SMART" id="SM00931">
    <property type="entry name" value="NOSIC"/>
    <property type="match status" value="1"/>
</dbReference>
<dbReference type="Pfam" id="PF01798">
    <property type="entry name" value="Nop"/>
    <property type="match status" value="1"/>
</dbReference>
<dbReference type="GO" id="GO:0046540">
    <property type="term" value="C:U4/U6 x U5 tri-snRNP complex"/>
    <property type="evidence" value="ECO:0007669"/>
    <property type="project" value="InterPro"/>
</dbReference>
<dbReference type="PANTHER" id="PTHR13904:SF0">
    <property type="entry name" value="U4_U6 SMALL NUCLEAR RIBONUCLEOPROTEIN PRP31"/>
    <property type="match status" value="1"/>
</dbReference>
<feature type="domain" description="F-box" evidence="1">
    <location>
        <begin position="3"/>
        <end position="48"/>
    </location>
</feature>
<dbReference type="PROSITE" id="PS50181">
    <property type="entry name" value="FBOX"/>
    <property type="match status" value="1"/>
</dbReference>
<proteinExistence type="predicted"/>
<protein>
    <submittedName>
        <fullName evidence="2">F-box associated domain type 3</fullName>
    </submittedName>
</protein>
<dbReference type="Proteomes" id="UP000694251">
    <property type="component" value="Chromosome 7"/>
</dbReference>
<dbReference type="EMBL" id="JAEFBJ010000007">
    <property type="protein sequence ID" value="KAG7589639.1"/>
    <property type="molecule type" value="Genomic_DNA"/>
</dbReference>
<dbReference type="OrthoDB" id="4771285at2759"/>
<dbReference type="InterPro" id="IPR013187">
    <property type="entry name" value="F-box-assoc_dom_typ3"/>
</dbReference>
<dbReference type="InterPro" id="IPR001810">
    <property type="entry name" value="F-box_dom"/>
</dbReference>
<name>A0A8T2BT37_ARASU</name>
<dbReference type="GO" id="GO:0000244">
    <property type="term" value="P:spliceosomal tri-snRNP complex assembly"/>
    <property type="evidence" value="ECO:0007669"/>
    <property type="project" value="InterPro"/>
</dbReference>
<dbReference type="InterPro" id="IPR027105">
    <property type="entry name" value="Prp31"/>
</dbReference>
<keyword evidence="3" id="KW-1185">Reference proteome</keyword>
<evidence type="ECO:0000259" key="1">
    <source>
        <dbReference type="PROSITE" id="PS50181"/>
    </source>
</evidence>
<dbReference type="FunFam" id="1.10.287.4070:FF:000003">
    <property type="entry name" value="U4/U6 small nuclear ribonucleoprotein PRP31"/>
    <property type="match status" value="1"/>
</dbReference>
<gene>
    <name evidence="2" type="ORF">ISN44_As07g018900</name>
</gene>
<evidence type="ECO:0000313" key="2">
    <source>
        <dbReference type="EMBL" id="KAG7589639.1"/>
    </source>
</evidence>
<sequence>MVKTSFETLPEEMQMEILARLPLKSLMRCMRISKTWASIIRGEEFRRIHLIQSMTRPRVLFVANHKDYHHQNPVRLEAFFNSFYQEEEPLLSLSGQQQLRTYETPVFKVSQPIRGLICHQGETNKIVICNPGLKKFRTLPQIEVPEGAIMRSFFGYDEVRKVFKVLCVTRLGDGKRSEVSNVYHVCTVRSDKESSYWRPIRCEHDHAPVTEGLFKEGVLYYGALSSNDKSSSDKSSSDKYVVMSFNVTSEEFSVIELPHEVDIDRWKLVKYKGEIALANLEDIGMDMADLKTLNYDDLDNVSKLQKSQRYADIIQKVEEALEKGTVLEYKKLIEDCNHLLVDIENEIFIVHNFIREKYRLKFQELESLVHHPIDYVRVVKRIGNEMDLTLVDLEGLLPSAMIMVVSVTASTTKGNQLPKDVLLKTIDACDRALDLDSARKKILDFVDCVILQTEPSKVASDLSPGGHKSFLRLVLERAATKRIGGGLKSVVGYVTFYCDQSSSSAFIYCSVTVRLKFCNFAMNKSHPLPEIKLPKKRATITTFFGYDEHTKVFKVLCIAEFEVKKGSEVTNEQHILTMRSDEKAWRRIICEHHHSPANLGQGLCTRGVLYYRARLTNSGNPLVMSFNVRFEEFSVIELPEDVNVEQDWDLTNYNNDERGWELVNYNGAIALVDDSDFSHRVVNPSSGKKVFHIWVRNEMAGKLVENTH</sequence>
<comment type="caution">
    <text evidence="2">The sequence shown here is derived from an EMBL/GenBank/DDBJ whole genome shotgun (WGS) entry which is preliminary data.</text>
</comment>
<dbReference type="PANTHER" id="PTHR13904">
    <property type="entry name" value="PRE-MRNA SPLICING FACTOR PRP31"/>
    <property type="match status" value="1"/>
</dbReference>
<organism evidence="2 3">
    <name type="scientific">Arabidopsis suecica</name>
    <name type="common">Swedish thale-cress</name>
    <name type="synonym">Cardaminopsis suecica</name>
    <dbReference type="NCBI Taxonomy" id="45249"/>
    <lineage>
        <taxon>Eukaryota</taxon>
        <taxon>Viridiplantae</taxon>
        <taxon>Streptophyta</taxon>
        <taxon>Embryophyta</taxon>
        <taxon>Tracheophyta</taxon>
        <taxon>Spermatophyta</taxon>
        <taxon>Magnoliopsida</taxon>
        <taxon>eudicotyledons</taxon>
        <taxon>Gunneridae</taxon>
        <taxon>Pentapetalae</taxon>
        <taxon>rosids</taxon>
        <taxon>malvids</taxon>
        <taxon>Brassicales</taxon>
        <taxon>Brassicaceae</taxon>
        <taxon>Camelineae</taxon>
        <taxon>Arabidopsis</taxon>
    </lineage>
</organism>
<reference evidence="2 3" key="1">
    <citation type="submission" date="2020-12" db="EMBL/GenBank/DDBJ databases">
        <title>Concerted genomic and epigenomic changes stabilize Arabidopsis allopolyploids.</title>
        <authorList>
            <person name="Chen Z."/>
        </authorList>
    </citation>
    <scope>NUCLEOTIDE SEQUENCE [LARGE SCALE GENOMIC DNA]</scope>
    <source>
        <strain evidence="2">As9502</strain>
        <tissue evidence="2">Leaf</tissue>
    </source>
</reference>
<dbReference type="InterPro" id="IPR012976">
    <property type="entry name" value="NOSIC"/>
</dbReference>
<dbReference type="Pfam" id="PF08268">
    <property type="entry name" value="FBA_3"/>
    <property type="match status" value="2"/>
</dbReference>
<dbReference type="InterPro" id="IPR002687">
    <property type="entry name" value="Nop_dom"/>
</dbReference>
<accession>A0A8T2BT37</accession>
<dbReference type="NCBIfam" id="TIGR01640">
    <property type="entry name" value="F_box_assoc_1"/>
    <property type="match status" value="2"/>
</dbReference>
<evidence type="ECO:0000313" key="3">
    <source>
        <dbReference type="Proteomes" id="UP000694251"/>
    </source>
</evidence>